<comment type="similarity">
    <text evidence="1">Belongs to the leucine-binding protein family.</text>
</comment>
<reference evidence="7" key="1">
    <citation type="journal article" date="2019" name="Int. J. Syst. Evol. Microbiol.">
        <title>The Global Catalogue of Microorganisms (GCM) 10K type strain sequencing project: providing services to taxonomists for standard genome sequencing and annotation.</title>
        <authorList>
            <consortium name="The Broad Institute Genomics Platform"/>
            <consortium name="The Broad Institute Genome Sequencing Center for Infectious Disease"/>
            <person name="Wu L."/>
            <person name="Ma J."/>
        </authorList>
    </citation>
    <scope>NUCLEOTIDE SEQUENCE [LARGE SCALE GENOMIC DNA]</scope>
    <source>
        <strain evidence="7">KCTC 52366</strain>
    </source>
</reference>
<feature type="domain" description="Leucine-binding protein" evidence="5">
    <location>
        <begin position="24"/>
        <end position="372"/>
    </location>
</feature>
<evidence type="ECO:0000256" key="2">
    <source>
        <dbReference type="ARBA" id="ARBA00022729"/>
    </source>
</evidence>
<evidence type="ECO:0000259" key="5">
    <source>
        <dbReference type="Pfam" id="PF13458"/>
    </source>
</evidence>
<protein>
    <submittedName>
        <fullName evidence="6">Amino acid ABC transporter substrate-binding protein</fullName>
    </submittedName>
</protein>
<gene>
    <name evidence="6" type="ORF">ACFOGP_08715</name>
</gene>
<comment type="caution">
    <text evidence="6">The sequence shown here is derived from an EMBL/GenBank/DDBJ whole genome shotgun (WGS) entry which is preliminary data.</text>
</comment>
<keyword evidence="3" id="KW-0029">Amino-acid transport</keyword>
<dbReference type="InterPro" id="IPR028081">
    <property type="entry name" value="Leu-bd"/>
</dbReference>
<proteinExistence type="inferred from homology"/>
<keyword evidence="2 4" id="KW-0732">Signal</keyword>
<feature type="chain" id="PRO_5045769774" evidence="4">
    <location>
        <begin position="22"/>
        <end position="396"/>
    </location>
</feature>
<evidence type="ECO:0000313" key="7">
    <source>
        <dbReference type="Proteomes" id="UP001595632"/>
    </source>
</evidence>
<keyword evidence="3" id="KW-0813">Transport</keyword>
<dbReference type="InterPro" id="IPR028082">
    <property type="entry name" value="Peripla_BP_I"/>
</dbReference>
<keyword evidence="7" id="KW-1185">Reference proteome</keyword>
<dbReference type="Pfam" id="PF13458">
    <property type="entry name" value="Peripla_BP_6"/>
    <property type="match status" value="1"/>
</dbReference>
<sequence length="396" mass="41754">MTKHILGLATVLAIAAGGASAQETLTIGAVGPKTGPLAGGAAVTYWPNVQLWAHDINERGGLDVDGTKYMVEIVEYDDQTNPAQTIAAVQRLATQDEADFILPPYSTGLNLAAAPIYDRFGYPQVTSTANTGNVEDLSSKFPNLYITLGAADGMVGGLVDVMSAMREAGEIGNTVAMVNVADAFGIELAEAARPAFEEAGFEIVYDSSYPLGTQDISPVVRGAKEAAPDSFVAFSYPPDTFALTEQAIIEDLNVKVFYTAVATAFPAYGDRFGAAANGVMGIGGVNAFDPAFQDYAARHEEVTGSKPDSWASAMVYSTFQIYEQAIEGAGSIDKADVAAFIADNDFDTLIGPISWDENNNNAAYWTVGQWQDGVYTGVASTGRDGAVDPIVKDGWE</sequence>
<dbReference type="Gene3D" id="3.40.50.2300">
    <property type="match status" value="2"/>
</dbReference>
<evidence type="ECO:0000313" key="6">
    <source>
        <dbReference type="EMBL" id="MFC3142789.1"/>
    </source>
</evidence>
<dbReference type="EMBL" id="JBHRTB010000010">
    <property type="protein sequence ID" value="MFC3142789.1"/>
    <property type="molecule type" value="Genomic_DNA"/>
</dbReference>
<organism evidence="6 7">
    <name type="scientific">Psychromarinibacter halotolerans</name>
    <dbReference type="NCBI Taxonomy" id="1775175"/>
    <lineage>
        <taxon>Bacteria</taxon>
        <taxon>Pseudomonadati</taxon>
        <taxon>Pseudomonadota</taxon>
        <taxon>Alphaproteobacteria</taxon>
        <taxon>Rhodobacterales</taxon>
        <taxon>Paracoccaceae</taxon>
        <taxon>Psychromarinibacter</taxon>
    </lineage>
</organism>
<accession>A0ABV7GMD1</accession>
<dbReference type="RefSeq" id="WP_275633574.1">
    <property type="nucleotide sequence ID" value="NZ_JARGYD010000005.1"/>
</dbReference>
<dbReference type="SUPFAM" id="SSF53822">
    <property type="entry name" value="Periplasmic binding protein-like I"/>
    <property type="match status" value="1"/>
</dbReference>
<dbReference type="Proteomes" id="UP001595632">
    <property type="component" value="Unassembled WGS sequence"/>
</dbReference>
<evidence type="ECO:0000256" key="4">
    <source>
        <dbReference type="SAM" id="SignalP"/>
    </source>
</evidence>
<evidence type="ECO:0000256" key="3">
    <source>
        <dbReference type="ARBA" id="ARBA00022970"/>
    </source>
</evidence>
<name>A0ABV7GMD1_9RHOB</name>
<dbReference type="PANTHER" id="PTHR30483:SF6">
    <property type="entry name" value="PERIPLASMIC BINDING PROTEIN OF ABC TRANSPORTER FOR NATURAL AMINO ACIDS"/>
    <property type="match status" value="1"/>
</dbReference>
<feature type="signal peptide" evidence="4">
    <location>
        <begin position="1"/>
        <end position="21"/>
    </location>
</feature>
<dbReference type="CDD" id="cd06338">
    <property type="entry name" value="PBP1_ABC_ligand_binding-like"/>
    <property type="match status" value="1"/>
</dbReference>
<evidence type="ECO:0000256" key="1">
    <source>
        <dbReference type="ARBA" id="ARBA00010062"/>
    </source>
</evidence>
<dbReference type="PANTHER" id="PTHR30483">
    <property type="entry name" value="LEUCINE-SPECIFIC-BINDING PROTEIN"/>
    <property type="match status" value="1"/>
</dbReference>
<dbReference type="InterPro" id="IPR051010">
    <property type="entry name" value="BCAA_transport"/>
</dbReference>